<comment type="subcellular location">
    <subcellularLocation>
        <location evidence="1">Membrane</location>
        <topology evidence="1">Multi-pass membrane protein</topology>
    </subcellularLocation>
</comment>
<evidence type="ECO:0000256" key="4">
    <source>
        <dbReference type="ARBA" id="ARBA00022989"/>
    </source>
</evidence>
<keyword evidence="4 6" id="KW-1133">Transmembrane helix</keyword>
<feature type="transmembrane region" description="Helical" evidence="6">
    <location>
        <begin position="95"/>
        <end position="117"/>
    </location>
</feature>
<feature type="transmembrane region" description="Helical" evidence="6">
    <location>
        <begin position="129"/>
        <end position="151"/>
    </location>
</feature>
<gene>
    <name evidence="7" type="ORF">KP803_06230</name>
</gene>
<feature type="transmembrane region" description="Helical" evidence="6">
    <location>
        <begin position="61"/>
        <end position="83"/>
    </location>
</feature>
<name>A0A9X1XJM3_9VIBR</name>
<protein>
    <submittedName>
        <fullName evidence="7">ABC transporter permease</fullName>
    </submittedName>
</protein>
<feature type="transmembrane region" description="Helical" evidence="6">
    <location>
        <begin position="7"/>
        <end position="25"/>
    </location>
</feature>
<sequence length="262" mass="28842">MDSIVDITLWHLTLFSTILMIPFAINHYYRLALGKEITIAIGRMSLQLMAIGLYLEYLFYLNSLLINLVWIGLMILIGTLSIINKAKLPYRNLFAPVFTGLFIGLLPLLVLICLTLIQPTPLYNAQYLIPLAGMLLGNSLSGNIVALQNLFSAYEDRKSEYEGAISLGASPVYASMPFFREAIQKSFAPILASMVTTGLVTLPGMMTGQILGGVAPFVAIKYQLMIMIAIFVMMSISVTLSLRLTLNKAINPQGRVLVSKAK</sequence>
<evidence type="ECO:0000313" key="7">
    <source>
        <dbReference type="EMBL" id="MCK6262873.1"/>
    </source>
</evidence>
<dbReference type="AlphaFoldDB" id="A0A9X1XJM3"/>
<organism evidence="7 8">
    <name type="scientific">Vibrio amylolyticus</name>
    <dbReference type="NCBI Taxonomy" id="2847292"/>
    <lineage>
        <taxon>Bacteria</taxon>
        <taxon>Pseudomonadati</taxon>
        <taxon>Pseudomonadota</taxon>
        <taxon>Gammaproteobacteria</taxon>
        <taxon>Vibrionales</taxon>
        <taxon>Vibrionaceae</taxon>
        <taxon>Vibrio</taxon>
    </lineage>
</organism>
<dbReference type="InterPro" id="IPR005226">
    <property type="entry name" value="UPF0014_fam"/>
</dbReference>
<dbReference type="PANTHER" id="PTHR30028">
    <property type="entry name" value="UPF0014 INNER MEMBRANE PROTEIN YBBM-RELATED"/>
    <property type="match status" value="1"/>
</dbReference>
<evidence type="ECO:0000256" key="3">
    <source>
        <dbReference type="ARBA" id="ARBA00022692"/>
    </source>
</evidence>
<feature type="transmembrane region" description="Helical" evidence="6">
    <location>
        <begin position="186"/>
        <end position="206"/>
    </location>
</feature>
<reference evidence="7" key="1">
    <citation type="submission" date="2021-11" db="EMBL/GenBank/DDBJ databases">
        <title>Vibrio ZSDE26 sp. nov. and Vibrio ZSDZ34 sp. nov., isolated from coastal seawater in Qingdao.</title>
        <authorList>
            <person name="Zhang P."/>
        </authorList>
    </citation>
    <scope>NUCLEOTIDE SEQUENCE</scope>
    <source>
        <strain evidence="7">ZSDE26</strain>
    </source>
</reference>
<comment type="similarity">
    <text evidence="2">Belongs to the UPF0014 family.</text>
</comment>
<evidence type="ECO:0000313" key="8">
    <source>
        <dbReference type="Proteomes" id="UP001139559"/>
    </source>
</evidence>
<dbReference type="RefSeq" id="WP_248007983.1">
    <property type="nucleotide sequence ID" value="NZ_JAJHVV010000003.1"/>
</dbReference>
<evidence type="ECO:0000256" key="1">
    <source>
        <dbReference type="ARBA" id="ARBA00004141"/>
    </source>
</evidence>
<keyword evidence="8" id="KW-1185">Reference proteome</keyword>
<dbReference type="GO" id="GO:0005886">
    <property type="term" value="C:plasma membrane"/>
    <property type="evidence" value="ECO:0007669"/>
    <property type="project" value="TreeGrafter"/>
</dbReference>
<evidence type="ECO:0000256" key="5">
    <source>
        <dbReference type="ARBA" id="ARBA00023136"/>
    </source>
</evidence>
<accession>A0A9X1XJM3</accession>
<feature type="transmembrane region" description="Helical" evidence="6">
    <location>
        <begin position="226"/>
        <end position="246"/>
    </location>
</feature>
<dbReference type="Proteomes" id="UP001139559">
    <property type="component" value="Unassembled WGS sequence"/>
</dbReference>
<dbReference type="PANTHER" id="PTHR30028:SF0">
    <property type="entry name" value="PROTEIN ALUMINUM SENSITIVE 3"/>
    <property type="match status" value="1"/>
</dbReference>
<dbReference type="EMBL" id="JAJHVV010000003">
    <property type="protein sequence ID" value="MCK6262873.1"/>
    <property type="molecule type" value="Genomic_DNA"/>
</dbReference>
<comment type="caution">
    <text evidence="7">The sequence shown here is derived from an EMBL/GenBank/DDBJ whole genome shotgun (WGS) entry which is preliminary data.</text>
</comment>
<dbReference type="Pfam" id="PF03649">
    <property type="entry name" value="UPF0014"/>
    <property type="match status" value="1"/>
</dbReference>
<evidence type="ECO:0000256" key="2">
    <source>
        <dbReference type="ARBA" id="ARBA00005268"/>
    </source>
</evidence>
<keyword evidence="5 6" id="KW-0472">Membrane</keyword>
<keyword evidence="3 6" id="KW-0812">Transmembrane</keyword>
<evidence type="ECO:0000256" key="6">
    <source>
        <dbReference type="SAM" id="Phobius"/>
    </source>
</evidence>
<proteinExistence type="inferred from homology"/>